<organism evidence="1 2">
    <name type="scientific">Pedobacter africanus</name>
    <dbReference type="NCBI Taxonomy" id="151894"/>
    <lineage>
        <taxon>Bacteria</taxon>
        <taxon>Pseudomonadati</taxon>
        <taxon>Bacteroidota</taxon>
        <taxon>Sphingobacteriia</taxon>
        <taxon>Sphingobacteriales</taxon>
        <taxon>Sphingobacteriaceae</taxon>
        <taxon>Pedobacter</taxon>
    </lineage>
</organism>
<gene>
    <name evidence="1" type="ORF">J2X78_002350</name>
</gene>
<comment type="caution">
    <text evidence="1">The sequence shown here is derived from an EMBL/GenBank/DDBJ whole genome shotgun (WGS) entry which is preliminary data.</text>
</comment>
<protein>
    <submittedName>
        <fullName evidence="1">AAA+ ATPase superfamily predicted ATPase</fullName>
    </submittedName>
</protein>
<name>A0ACC6KX78_9SPHI</name>
<evidence type="ECO:0000313" key="2">
    <source>
        <dbReference type="Proteomes" id="UP001246858"/>
    </source>
</evidence>
<dbReference type="EMBL" id="JAVDTF010000002">
    <property type="protein sequence ID" value="MDR6783785.1"/>
    <property type="molecule type" value="Genomic_DNA"/>
</dbReference>
<keyword evidence="2" id="KW-1185">Reference proteome</keyword>
<reference evidence="1" key="1">
    <citation type="submission" date="2023-07" db="EMBL/GenBank/DDBJ databases">
        <title>Sorghum-associated microbial communities from plants grown in Nebraska, USA.</title>
        <authorList>
            <person name="Schachtman D."/>
        </authorList>
    </citation>
    <scope>NUCLEOTIDE SEQUENCE</scope>
    <source>
        <strain evidence="1">2697</strain>
    </source>
</reference>
<accession>A0ACC6KX78</accession>
<dbReference type="Proteomes" id="UP001246858">
    <property type="component" value="Unassembled WGS sequence"/>
</dbReference>
<sequence length="387" mass="45035">MLYFFVAKKNEILLCEEFLQEIRHKLQVEIFGELKTFKSVFGYLMELAKTKHFTLVIDEFQEFNTINPSVYSDMQNIWDSQKGTAKINLVLCGSVYSLMSRIFEHAKEPLFGRATSRIHLKAFTISTLKEILADYHPNYTNDDLLAFYLITGGVAKYVELLIEEQAFTFESILNVILIENSLFLDEGKNVLIDEFGKEYGNYFSILSLIASSKNSRVEIESIMEMQTGGFLDRLESEFNLISKVKPIFAKPNSRSVKYHINDNFLNFWFRFIYKHRSVVEIGNLSYLKEIVKRDYQTYSGRILEKYFIKKMIEEGNFSAIGTYWEKSNQNEIDIVAVNDLEKSIIFGEVKRKKENISIAGLKDKSRNLEAQLKDYHSEFIGLSIEDM</sequence>
<evidence type="ECO:0000313" key="1">
    <source>
        <dbReference type="EMBL" id="MDR6783785.1"/>
    </source>
</evidence>
<proteinExistence type="predicted"/>